<evidence type="ECO:0000313" key="2">
    <source>
        <dbReference type="EMBL" id="TEB20810.1"/>
    </source>
</evidence>
<feature type="compositionally biased region" description="Low complexity" evidence="1">
    <location>
        <begin position="269"/>
        <end position="286"/>
    </location>
</feature>
<evidence type="ECO:0000313" key="3">
    <source>
        <dbReference type="Proteomes" id="UP000298030"/>
    </source>
</evidence>
<dbReference type="EMBL" id="QPFP01000131">
    <property type="protein sequence ID" value="TEB20810.1"/>
    <property type="molecule type" value="Genomic_DNA"/>
</dbReference>
<protein>
    <submittedName>
        <fullName evidence="2">Uncharacterized protein</fullName>
    </submittedName>
</protein>
<dbReference type="AlphaFoldDB" id="A0A4Y7SG06"/>
<feature type="region of interest" description="Disordered" evidence="1">
    <location>
        <begin position="269"/>
        <end position="381"/>
    </location>
</feature>
<dbReference type="InterPro" id="IPR032675">
    <property type="entry name" value="LRR_dom_sf"/>
</dbReference>
<sequence length="939" mass="103734">MFHLKLPENVRSRRPAASNIFGPAFDSKEKPEHERELLSPDEVPMEMLNHEDALQRAFEIRNDLANAIRLDGEDITSARGDAGAAIRVLTTRTEVTPPSYESHMFNAYVESPVQAEVPARGHVRAHTELVAIVPDPPPQSNFTAHLARSEADLGGHELALESPDARARVFTSSEFGAAASRTETDLLMPAGTNSSMDVVPVPNQRSKPSKARRIMAGIGDFLKHPLKGMKRKAEDDEDIHLVTIASQTKRRHWVVDGERQLFAEGLVASSTPRPSISSPRPSFVSPGSPLAMSGSARSALGDGPTDYSASRISLSPHNTTNHSRPHSPTNTSILYGRHNRSTTTFGSFNSFPPARSPTPGPDIRLPGGSPLAAPSDASGPSSVTPFALYYEGHKPGVDDRATRARASTSAHGSLTVDPMKAALIEDMEKHAKRHIDNPALGKFGNKKCPECRYLKLKSEFHKNEDEDEDEGVDEGENRMQDGHLRKRGRTTSSQHRAVARLPTFQPPNYYPLPVEVLSAIFAELVHHDGHLTTSFPEGSNSNCTGPIELPEGRTTLVKLAQTSHLFSSISVSLLWQSLRVRSTEDALSLLKAMDRRDRLNTSTLGGSPSALSHQTRRLDLQIPSEYQAGVIRDLLARLPNLEILVFSNGAPRAGPTLYIPQGVIDAVSTSCTRLKKLQFRSMLEQPTITHLSKIAEACREICTLQIVAIETQCLPRIPSPELPETTPLFKSLRSLSLGPGPDHFPPYSEVGVRNYPQGLNRIRLVEFFRMLGVQMNDLPVLREVHLFGEMVSDADQTFVEKTHSTVQVILCGSSWRCWMDPGRWAAFTNLRWLVIMIQENVDEVPKGLLVLEGVEVQQEGVNLPKYDMELVTQCVLTGVLRAGYQSLRKVVLRLSPHYSNQQDWKSQYEWLFEGDGVVFIVETATPSEIWPQHVLSAHL</sequence>
<keyword evidence="3" id="KW-1185">Reference proteome</keyword>
<accession>A0A4Y7SG06</accession>
<gene>
    <name evidence="2" type="ORF">FA13DRAFT_1800636</name>
</gene>
<reference evidence="2 3" key="1">
    <citation type="journal article" date="2019" name="Nat. Ecol. Evol.">
        <title>Megaphylogeny resolves global patterns of mushroom evolution.</title>
        <authorList>
            <person name="Varga T."/>
            <person name="Krizsan K."/>
            <person name="Foldi C."/>
            <person name="Dima B."/>
            <person name="Sanchez-Garcia M."/>
            <person name="Sanchez-Ramirez S."/>
            <person name="Szollosi G.J."/>
            <person name="Szarkandi J.G."/>
            <person name="Papp V."/>
            <person name="Albert L."/>
            <person name="Andreopoulos W."/>
            <person name="Angelini C."/>
            <person name="Antonin V."/>
            <person name="Barry K.W."/>
            <person name="Bougher N.L."/>
            <person name="Buchanan P."/>
            <person name="Buyck B."/>
            <person name="Bense V."/>
            <person name="Catcheside P."/>
            <person name="Chovatia M."/>
            <person name="Cooper J."/>
            <person name="Damon W."/>
            <person name="Desjardin D."/>
            <person name="Finy P."/>
            <person name="Geml J."/>
            <person name="Haridas S."/>
            <person name="Hughes K."/>
            <person name="Justo A."/>
            <person name="Karasinski D."/>
            <person name="Kautmanova I."/>
            <person name="Kiss B."/>
            <person name="Kocsube S."/>
            <person name="Kotiranta H."/>
            <person name="LaButti K.M."/>
            <person name="Lechner B.E."/>
            <person name="Liimatainen K."/>
            <person name="Lipzen A."/>
            <person name="Lukacs Z."/>
            <person name="Mihaltcheva S."/>
            <person name="Morgado L.N."/>
            <person name="Niskanen T."/>
            <person name="Noordeloos M.E."/>
            <person name="Ohm R.A."/>
            <person name="Ortiz-Santana B."/>
            <person name="Ovrebo C."/>
            <person name="Racz N."/>
            <person name="Riley R."/>
            <person name="Savchenko A."/>
            <person name="Shiryaev A."/>
            <person name="Soop K."/>
            <person name="Spirin V."/>
            <person name="Szebenyi C."/>
            <person name="Tomsovsky M."/>
            <person name="Tulloss R.E."/>
            <person name="Uehling J."/>
            <person name="Grigoriev I.V."/>
            <person name="Vagvolgyi C."/>
            <person name="Papp T."/>
            <person name="Martin F.M."/>
            <person name="Miettinen O."/>
            <person name="Hibbett D.S."/>
            <person name="Nagy L.G."/>
        </authorList>
    </citation>
    <scope>NUCLEOTIDE SEQUENCE [LARGE SCALE GENOMIC DNA]</scope>
    <source>
        <strain evidence="2 3">FP101781</strain>
    </source>
</reference>
<organism evidence="2 3">
    <name type="scientific">Coprinellus micaceus</name>
    <name type="common">Glistening ink-cap mushroom</name>
    <name type="synonym">Coprinus micaceus</name>
    <dbReference type="NCBI Taxonomy" id="71717"/>
    <lineage>
        <taxon>Eukaryota</taxon>
        <taxon>Fungi</taxon>
        <taxon>Dikarya</taxon>
        <taxon>Basidiomycota</taxon>
        <taxon>Agaricomycotina</taxon>
        <taxon>Agaricomycetes</taxon>
        <taxon>Agaricomycetidae</taxon>
        <taxon>Agaricales</taxon>
        <taxon>Agaricineae</taxon>
        <taxon>Psathyrellaceae</taxon>
        <taxon>Coprinellus</taxon>
    </lineage>
</organism>
<evidence type="ECO:0000256" key="1">
    <source>
        <dbReference type="SAM" id="MobiDB-lite"/>
    </source>
</evidence>
<feature type="compositionally biased region" description="Acidic residues" evidence="1">
    <location>
        <begin position="465"/>
        <end position="474"/>
    </location>
</feature>
<feature type="region of interest" description="Disordered" evidence="1">
    <location>
        <begin position="188"/>
        <end position="208"/>
    </location>
</feature>
<dbReference type="Proteomes" id="UP000298030">
    <property type="component" value="Unassembled WGS sequence"/>
</dbReference>
<proteinExistence type="predicted"/>
<feature type="compositionally biased region" description="Polar residues" evidence="1">
    <location>
        <begin position="341"/>
        <end position="350"/>
    </location>
</feature>
<feature type="compositionally biased region" description="Polar residues" evidence="1">
    <location>
        <begin position="307"/>
        <end position="333"/>
    </location>
</feature>
<feature type="region of interest" description="Disordered" evidence="1">
    <location>
        <begin position="462"/>
        <end position="495"/>
    </location>
</feature>
<name>A0A4Y7SG06_COPMI</name>
<dbReference type="Gene3D" id="3.80.10.10">
    <property type="entry name" value="Ribonuclease Inhibitor"/>
    <property type="match status" value="1"/>
</dbReference>
<comment type="caution">
    <text evidence="2">The sequence shown here is derived from an EMBL/GenBank/DDBJ whole genome shotgun (WGS) entry which is preliminary data.</text>
</comment>